<dbReference type="RefSeq" id="WP_228854021.1">
    <property type="nucleotide sequence ID" value="NZ_AP024086.1"/>
</dbReference>
<dbReference type="PANTHER" id="PTHR43861">
    <property type="entry name" value="TRANS-ACONITATE 2-METHYLTRANSFERASE-RELATED"/>
    <property type="match status" value="1"/>
</dbReference>
<dbReference type="EMBL" id="AP024086">
    <property type="protein sequence ID" value="BCL61587.1"/>
    <property type="molecule type" value="Genomic_DNA"/>
</dbReference>
<protein>
    <submittedName>
        <fullName evidence="1">Ubiquinone/menaquinone biosynthesis methyltransferase</fullName>
    </submittedName>
</protein>
<keyword evidence="1" id="KW-0830">Ubiquinone</keyword>
<dbReference type="GO" id="GO:0008168">
    <property type="term" value="F:methyltransferase activity"/>
    <property type="evidence" value="ECO:0007669"/>
    <property type="project" value="UniProtKB-KW"/>
</dbReference>
<keyword evidence="2" id="KW-1185">Reference proteome</keyword>
<sequence length="215" mass="24177">MDYRQAANERKYDFAASSYDFIAFIMSLGQANKIYQKIAEKIDQKTSKNIVELGCGPASVIPAIVNGTDDSTQITGIDFSAKMIEIANRKKQINNWGNVEFECLDMYNFKCPKPVDTVIFCLALTAIPDSTRALEKSLSILSPGGQLIIIDSIPLNTRWWHPFTNIYIYLKSLVVGAKPTRKILPFIHRNMVDVEIEEMAYGVYTVINARKPKSA</sequence>
<evidence type="ECO:0000313" key="1">
    <source>
        <dbReference type="EMBL" id="BCL61587.1"/>
    </source>
</evidence>
<dbReference type="Pfam" id="PF01209">
    <property type="entry name" value="Ubie_methyltran"/>
    <property type="match status" value="1"/>
</dbReference>
<reference evidence="1" key="1">
    <citation type="submission" date="2020-09" db="EMBL/GenBank/DDBJ databases">
        <title>Desulfogranum mesoprofundum gen. nov., sp. nov., a novel mesophilic, sulfate-reducing chemolithoautotroph isolated from a deep-sea hydrothermal vent chimney in the Suiyo Seamount.</title>
        <authorList>
            <person name="Hashimoto Y."/>
            <person name="Nakagawa S."/>
        </authorList>
    </citation>
    <scope>NUCLEOTIDE SEQUENCE</scope>
    <source>
        <strain evidence="1">KT2</strain>
    </source>
</reference>
<dbReference type="Proteomes" id="UP000826725">
    <property type="component" value="Chromosome"/>
</dbReference>
<organism evidence="1 2">
    <name type="scientific">Desulfomarina profundi</name>
    <dbReference type="NCBI Taxonomy" id="2772557"/>
    <lineage>
        <taxon>Bacteria</taxon>
        <taxon>Pseudomonadati</taxon>
        <taxon>Thermodesulfobacteriota</taxon>
        <taxon>Desulfobulbia</taxon>
        <taxon>Desulfobulbales</taxon>
        <taxon>Desulfobulbaceae</taxon>
        <taxon>Desulfomarina</taxon>
    </lineage>
</organism>
<evidence type="ECO:0000313" key="2">
    <source>
        <dbReference type="Proteomes" id="UP000826725"/>
    </source>
</evidence>
<dbReference type="CDD" id="cd02440">
    <property type="entry name" value="AdoMet_MTases"/>
    <property type="match status" value="1"/>
</dbReference>
<name>A0A8D5FH94_9BACT</name>
<dbReference type="GO" id="GO:0032259">
    <property type="term" value="P:methylation"/>
    <property type="evidence" value="ECO:0007669"/>
    <property type="project" value="UniProtKB-KW"/>
</dbReference>
<keyword evidence="1" id="KW-0489">Methyltransferase</keyword>
<keyword evidence="1" id="KW-0808">Transferase</keyword>
<dbReference type="KEGG" id="dbk:DGMP_22800"/>
<accession>A0A8D5FH94</accession>
<gene>
    <name evidence="1" type="ORF">DGMP_22800</name>
</gene>
<proteinExistence type="predicted"/>
<dbReference type="AlphaFoldDB" id="A0A8D5FH94"/>